<dbReference type="Proteomes" id="UP000518300">
    <property type="component" value="Unassembled WGS sequence"/>
</dbReference>
<accession>A0A848LWJ4</accession>
<reference evidence="1 2" key="1">
    <citation type="submission" date="2020-04" db="EMBL/GenBank/DDBJ databases">
        <title>Draft genome of Pyxidicoccus fallax type strain.</title>
        <authorList>
            <person name="Whitworth D.E."/>
        </authorList>
    </citation>
    <scope>NUCLEOTIDE SEQUENCE [LARGE SCALE GENOMIC DNA]</scope>
    <source>
        <strain evidence="1 2">DSM 14698</strain>
    </source>
</reference>
<dbReference type="AlphaFoldDB" id="A0A848LWJ4"/>
<keyword evidence="2" id="KW-1185">Reference proteome</keyword>
<evidence type="ECO:0008006" key="3">
    <source>
        <dbReference type="Google" id="ProtNLM"/>
    </source>
</evidence>
<dbReference type="EMBL" id="JABBJJ010000340">
    <property type="protein sequence ID" value="NMO21654.1"/>
    <property type="molecule type" value="Genomic_DNA"/>
</dbReference>
<comment type="caution">
    <text evidence="1">The sequence shown here is derived from an EMBL/GenBank/DDBJ whole genome shotgun (WGS) entry which is preliminary data.</text>
</comment>
<sequence length="198" mass="21723">MSASFSFTGIQVKGASIYSVVAAINTFSVLVNDLMQAMNVQTRDASGALMIDTNAWYDLDHYMPVYKKIDTLLGGRGLEKVGSFIPKNAEFPPNIQDIHGALASIDVAFHMNHRKDGKPMFNPLTGEMTEGIGHYRYQPVAGKNEALLVCDNPCPCRFDQGLIKGMAQRFQPQATLTHVPDTGCRTKGDASCTYVVTW</sequence>
<name>A0A848LWJ4_9BACT</name>
<protein>
    <recommendedName>
        <fullName evidence="3">4-vinyl reductase 4VR domain-containing protein</fullName>
    </recommendedName>
</protein>
<evidence type="ECO:0000313" key="2">
    <source>
        <dbReference type="Proteomes" id="UP000518300"/>
    </source>
</evidence>
<dbReference type="RefSeq" id="WP_169350831.1">
    <property type="nucleotide sequence ID" value="NZ_JABBJJ010000340.1"/>
</dbReference>
<proteinExistence type="predicted"/>
<gene>
    <name evidence="1" type="ORF">HG543_43425</name>
</gene>
<evidence type="ECO:0000313" key="1">
    <source>
        <dbReference type="EMBL" id="NMO21654.1"/>
    </source>
</evidence>
<organism evidence="1 2">
    <name type="scientific">Pyxidicoccus fallax</name>
    <dbReference type="NCBI Taxonomy" id="394095"/>
    <lineage>
        <taxon>Bacteria</taxon>
        <taxon>Pseudomonadati</taxon>
        <taxon>Myxococcota</taxon>
        <taxon>Myxococcia</taxon>
        <taxon>Myxococcales</taxon>
        <taxon>Cystobacterineae</taxon>
        <taxon>Myxococcaceae</taxon>
        <taxon>Pyxidicoccus</taxon>
    </lineage>
</organism>